<dbReference type="Gene3D" id="3.40.640.10">
    <property type="entry name" value="Type I PLP-dependent aspartate aminotransferase-like (Major domain)"/>
    <property type="match status" value="1"/>
</dbReference>
<dbReference type="SUPFAM" id="SSF53383">
    <property type="entry name" value="PLP-dependent transferases"/>
    <property type="match status" value="1"/>
</dbReference>
<dbReference type="InterPro" id="IPR000192">
    <property type="entry name" value="Aminotrans_V_dom"/>
</dbReference>
<dbReference type="InterPro" id="IPR015424">
    <property type="entry name" value="PyrdxlP-dep_Trfase"/>
</dbReference>
<keyword evidence="3" id="KW-0456">Lyase</keyword>
<evidence type="ECO:0000259" key="2">
    <source>
        <dbReference type="Pfam" id="PF00266"/>
    </source>
</evidence>
<organism evidence="3 4">
    <name type="scientific">Cyclonatronum proteinivorum</name>
    <dbReference type="NCBI Taxonomy" id="1457365"/>
    <lineage>
        <taxon>Bacteria</taxon>
        <taxon>Pseudomonadati</taxon>
        <taxon>Balneolota</taxon>
        <taxon>Balneolia</taxon>
        <taxon>Balneolales</taxon>
        <taxon>Cyclonatronaceae</taxon>
        <taxon>Cyclonatronum</taxon>
    </lineage>
</organism>
<dbReference type="Pfam" id="PF00266">
    <property type="entry name" value="Aminotran_5"/>
    <property type="match status" value="1"/>
</dbReference>
<dbReference type="PANTHER" id="PTHR14237:SF19">
    <property type="entry name" value="MITOCHONDRIAL AMIDOXIME REDUCING COMPONENT 1"/>
    <property type="match status" value="1"/>
</dbReference>
<dbReference type="KEGG" id="cprv:CYPRO_0271"/>
<reference evidence="3 4" key="1">
    <citation type="submission" date="2018-03" db="EMBL/GenBank/DDBJ databases">
        <title>Phenotypic and genomic properties of Cyclonatronum proteinivorum gen. nov., sp. nov., a haloalkaliphilic bacteroidete from soda lakes possessing Na+-translocating rhodopsin.</title>
        <authorList>
            <person name="Toshchakov S.V."/>
            <person name="Korzhenkov A."/>
            <person name="Samarov N.I."/>
            <person name="Kublanov I.V."/>
            <person name="Muntyan M.S."/>
            <person name="Sorokin D.Y."/>
        </authorList>
    </citation>
    <scope>NUCLEOTIDE SEQUENCE [LARGE SCALE GENOMIC DNA]</scope>
    <source>
        <strain evidence="3 4">Omega</strain>
    </source>
</reference>
<keyword evidence="1" id="KW-0663">Pyridoxal phosphate</keyword>
<evidence type="ECO:0000313" key="4">
    <source>
        <dbReference type="Proteomes" id="UP000254808"/>
    </source>
</evidence>
<keyword evidence="4" id="KW-1185">Reference proteome</keyword>
<dbReference type="PANTHER" id="PTHR14237">
    <property type="entry name" value="MOLYBDOPTERIN COFACTOR SULFURASE MOSC"/>
    <property type="match status" value="1"/>
</dbReference>
<proteinExistence type="predicted"/>
<evidence type="ECO:0000313" key="3">
    <source>
        <dbReference type="EMBL" id="AXI99558.1"/>
    </source>
</evidence>
<gene>
    <name evidence="3" type="ORF">CYPRO_0271</name>
</gene>
<dbReference type="GO" id="GO:0016829">
    <property type="term" value="F:lyase activity"/>
    <property type="evidence" value="ECO:0007669"/>
    <property type="project" value="UniProtKB-KW"/>
</dbReference>
<dbReference type="InterPro" id="IPR015422">
    <property type="entry name" value="PyrdxlP-dep_Trfase_small"/>
</dbReference>
<dbReference type="Gene3D" id="3.90.1150.10">
    <property type="entry name" value="Aspartate Aminotransferase, domain 1"/>
    <property type="match status" value="1"/>
</dbReference>
<protein>
    <submittedName>
        <fullName evidence="3">Selenocysteine lyase/Cysteine desulfurase</fullName>
    </submittedName>
</protein>
<sequence length="485" mass="54007">MQDPTTAPETVQATATTAGLPLPDESFFETIRHTEYANLDAGGHTYLDFTGGNLNPRGLIEAHHKMLLESVLGNPHSTNPTSQLATQLVEDTRRKILSFFKASDDYYCIFTTNATAALKLVGESYPFSEQSTLLMLSDNHNSVNGIREFVKRRNGRTLYAPLNMEDLQINEERLEELLEEGRSEGPNLFAFPAQSNVSGVQHSLEWIARAQALGYDVLLDGAAFVPTSRLDLSKWKPDFVSVSFYKMFGFPTGIGCLLLKKSAFAKLRKSWFAGGTVTLVSVAEQKEHLADGHERFEDGTLNYNMIPSVAHGLAYLENIGMERISARVKSMAGWLAGQLRAIRHDNGKPVMRLFGPETFENRGGSLVLTFFDREGKLYPFQEVEGLANERKISIRSGCFCNPGIDEINSCVSTEEIARYFASRDRHSLPDMVKYLGRMRGATRVSVGIANVQKDLDTFVAFVQSLRNKTIAEALRRTEIKAISHC</sequence>
<dbReference type="OrthoDB" id="3435185at2"/>
<name>A0A345UGF7_9BACT</name>
<dbReference type="EMBL" id="CP027806">
    <property type="protein sequence ID" value="AXI99558.1"/>
    <property type="molecule type" value="Genomic_DNA"/>
</dbReference>
<evidence type="ECO:0000256" key="1">
    <source>
        <dbReference type="ARBA" id="ARBA00022898"/>
    </source>
</evidence>
<dbReference type="Proteomes" id="UP000254808">
    <property type="component" value="Chromosome"/>
</dbReference>
<accession>A0A345UGF7</accession>
<dbReference type="AlphaFoldDB" id="A0A345UGF7"/>
<dbReference type="RefSeq" id="WP_114982827.1">
    <property type="nucleotide sequence ID" value="NZ_CP027806.1"/>
</dbReference>
<dbReference type="InterPro" id="IPR015421">
    <property type="entry name" value="PyrdxlP-dep_Trfase_major"/>
</dbReference>
<feature type="domain" description="Aminotransferase class V" evidence="2">
    <location>
        <begin position="46"/>
        <end position="458"/>
    </location>
</feature>